<dbReference type="SUPFAM" id="SSF50156">
    <property type="entry name" value="PDZ domain-like"/>
    <property type="match status" value="1"/>
</dbReference>
<protein>
    <recommendedName>
        <fullName evidence="2">PDZ domain-containing protein</fullName>
    </recommendedName>
</protein>
<dbReference type="OrthoDB" id="196235at2759"/>
<dbReference type="PROSITE" id="PS50106">
    <property type="entry name" value="PDZ"/>
    <property type="match status" value="1"/>
</dbReference>
<feature type="compositionally biased region" description="Polar residues" evidence="1">
    <location>
        <begin position="1"/>
        <end position="16"/>
    </location>
</feature>
<proteinExistence type="predicted"/>
<dbReference type="EMBL" id="BRXZ01001784">
    <property type="protein sequence ID" value="GMH46432.1"/>
    <property type="molecule type" value="Genomic_DNA"/>
</dbReference>
<dbReference type="CDD" id="cd00167">
    <property type="entry name" value="SANT"/>
    <property type="match status" value="1"/>
</dbReference>
<dbReference type="InterPro" id="IPR001005">
    <property type="entry name" value="SANT/Myb"/>
</dbReference>
<feature type="region of interest" description="Disordered" evidence="1">
    <location>
        <begin position="286"/>
        <end position="309"/>
    </location>
</feature>
<feature type="domain" description="PDZ" evidence="2">
    <location>
        <begin position="113"/>
        <end position="197"/>
    </location>
</feature>
<name>A0A9W6Z7Z1_9STRA</name>
<evidence type="ECO:0000259" key="2">
    <source>
        <dbReference type="PROSITE" id="PS50106"/>
    </source>
</evidence>
<gene>
    <name evidence="3" type="ORF">TrRE_jg8679</name>
</gene>
<sequence>MGRATTGTNDESSNRLSGRAKRPPPSHEAESTAPNSAKRGRRNKSEVDSVPHTEGGTPKSSSKHQAGAGAGARSPAFSPAASARRVAGDKGPAICDYPLSGPWISSHAIHPDPVVIKRPNESIESKWGMQLYHDITQWGEDWAVVMVSSPGPQKTLSIGDIVLGVNGTPLGGKTFTEAMSLLKDSGIFCHLAVARFQGCMTVLVQVPENVCGGDLILAKCPDGNSVEVTVPVGLKGGDKFQLQIKQPQYNSKSALLASNAAKSGSIADRETRYRQNQLLFQQEHQKYDQEHQRQVQPQQPSKDGVSSVDVVLSPNDPSVITSGDFSEDEMRAIVTGVGIHGKEWDAILLDSAFGEILNSRTSAACLAKWEQCIALFSKRGEALMKESKGSKKSKRGSGEVVASAAPGLRTCIICAVSDVAETEGEGTPLRAVDILHYISSVWGGVYEEQSHSDFSWGEKGLKGAIGGKGAVSDFVRNAAGPGQLSFKAFKFLIDDRAIAAMRERSRSGSSGFGVDEVCVYEFLRARTNLMREIDKMTEERILVVGGDGGISLGADWIDHVGLEVLTDFNNNWGGNCEDTEKYCVTDGVSQSISEAWRKEAGGWILVKSGSKVFGSALDEIKAQYLAMFEKWADSIPNP</sequence>
<evidence type="ECO:0000313" key="4">
    <source>
        <dbReference type="Proteomes" id="UP001165082"/>
    </source>
</evidence>
<reference evidence="3" key="1">
    <citation type="submission" date="2022-07" db="EMBL/GenBank/DDBJ databases">
        <title>Genome analysis of Parmales, a sister group of diatoms, reveals the evolutionary specialization of diatoms from phago-mixotrophs to photoautotrophs.</title>
        <authorList>
            <person name="Ban H."/>
            <person name="Sato S."/>
            <person name="Yoshikawa S."/>
            <person name="Kazumasa Y."/>
            <person name="Nakamura Y."/>
            <person name="Ichinomiya M."/>
            <person name="Saitoh K."/>
            <person name="Sato N."/>
            <person name="Blanc-Mathieu R."/>
            <person name="Endo H."/>
            <person name="Kuwata A."/>
            <person name="Ogata H."/>
        </authorList>
    </citation>
    <scope>NUCLEOTIDE SEQUENCE</scope>
</reference>
<feature type="region of interest" description="Disordered" evidence="1">
    <location>
        <begin position="1"/>
        <end position="90"/>
    </location>
</feature>
<feature type="compositionally biased region" description="Low complexity" evidence="1">
    <location>
        <begin position="71"/>
        <end position="85"/>
    </location>
</feature>
<dbReference type="InterPro" id="IPR001478">
    <property type="entry name" value="PDZ"/>
</dbReference>
<evidence type="ECO:0000256" key="1">
    <source>
        <dbReference type="SAM" id="MobiDB-lite"/>
    </source>
</evidence>
<evidence type="ECO:0000313" key="3">
    <source>
        <dbReference type="EMBL" id="GMH46432.1"/>
    </source>
</evidence>
<keyword evidence="4" id="KW-1185">Reference proteome</keyword>
<comment type="caution">
    <text evidence="3">The sequence shown here is derived from an EMBL/GenBank/DDBJ whole genome shotgun (WGS) entry which is preliminary data.</text>
</comment>
<dbReference type="AlphaFoldDB" id="A0A9W6Z7Z1"/>
<dbReference type="Gene3D" id="2.30.42.10">
    <property type="match status" value="1"/>
</dbReference>
<organism evidence="3 4">
    <name type="scientific">Triparma retinervis</name>
    <dbReference type="NCBI Taxonomy" id="2557542"/>
    <lineage>
        <taxon>Eukaryota</taxon>
        <taxon>Sar</taxon>
        <taxon>Stramenopiles</taxon>
        <taxon>Ochrophyta</taxon>
        <taxon>Bolidophyceae</taxon>
        <taxon>Parmales</taxon>
        <taxon>Triparmaceae</taxon>
        <taxon>Triparma</taxon>
    </lineage>
</organism>
<dbReference type="InterPro" id="IPR036034">
    <property type="entry name" value="PDZ_sf"/>
</dbReference>
<dbReference type="Proteomes" id="UP001165082">
    <property type="component" value="Unassembled WGS sequence"/>
</dbReference>
<accession>A0A9W6Z7Z1</accession>